<evidence type="ECO:0000256" key="1">
    <source>
        <dbReference type="SAM" id="MobiDB-lite"/>
    </source>
</evidence>
<evidence type="ECO:0000313" key="3">
    <source>
        <dbReference type="Proteomes" id="UP001190926"/>
    </source>
</evidence>
<dbReference type="EMBL" id="SDAM02003674">
    <property type="protein sequence ID" value="KAH6820527.1"/>
    <property type="molecule type" value="Genomic_DNA"/>
</dbReference>
<dbReference type="AlphaFoldDB" id="A0AAD4NZL1"/>
<dbReference type="Proteomes" id="UP001190926">
    <property type="component" value="Unassembled WGS sequence"/>
</dbReference>
<protein>
    <submittedName>
        <fullName evidence="2">Uncharacterized protein</fullName>
    </submittedName>
</protein>
<proteinExistence type="predicted"/>
<gene>
    <name evidence="2" type="ORF">C2S53_008800</name>
</gene>
<dbReference type="PANTHER" id="PTHR21596">
    <property type="entry name" value="RIBONUCLEASE P SUBUNIT P38"/>
    <property type="match status" value="1"/>
</dbReference>
<name>A0AAD4NZL1_PERFH</name>
<evidence type="ECO:0000313" key="2">
    <source>
        <dbReference type="EMBL" id="KAH6820527.1"/>
    </source>
</evidence>
<feature type="region of interest" description="Disordered" evidence="1">
    <location>
        <begin position="24"/>
        <end position="50"/>
    </location>
</feature>
<dbReference type="GO" id="GO:0080188">
    <property type="term" value="P:gene silencing by siRNA-directed DNA methylation"/>
    <property type="evidence" value="ECO:0007669"/>
    <property type="project" value="InterPro"/>
</dbReference>
<dbReference type="InterPro" id="IPR045177">
    <property type="entry name" value="FDM1-5/IDN2"/>
</dbReference>
<sequence>MAKYIVIDLAGDIKAEADCLSSNEDLSRLKRPRQDEESSMRNTDASDKIRQLERELNEKADEMNDFITRERQSNDELQDARGELIKGWNDIMRGKHDNIGIKYIGEIDSKVFISEMKDWYSLEDPVVKGVGMCSLWQDVFVKIPSGGMCSL</sequence>
<feature type="compositionally biased region" description="Basic and acidic residues" evidence="1">
    <location>
        <begin position="25"/>
        <end position="50"/>
    </location>
</feature>
<reference evidence="2 3" key="1">
    <citation type="journal article" date="2021" name="Nat. Commun.">
        <title>Incipient diploidization of the medicinal plant Perilla within 10,000 years.</title>
        <authorList>
            <person name="Zhang Y."/>
            <person name="Shen Q."/>
            <person name="Leng L."/>
            <person name="Zhang D."/>
            <person name="Chen S."/>
            <person name="Shi Y."/>
            <person name="Ning Z."/>
            <person name="Chen S."/>
        </authorList>
    </citation>
    <scope>NUCLEOTIDE SEQUENCE [LARGE SCALE GENOMIC DNA]</scope>
    <source>
        <strain evidence="3">cv. PC099</strain>
    </source>
</reference>
<keyword evidence="3" id="KW-1185">Reference proteome</keyword>
<comment type="caution">
    <text evidence="2">The sequence shown here is derived from an EMBL/GenBank/DDBJ whole genome shotgun (WGS) entry which is preliminary data.</text>
</comment>
<dbReference type="PANTHER" id="PTHR21596:SF3">
    <property type="entry name" value="FACTOR OF DNA METHYLATION 1-RELATED"/>
    <property type="match status" value="1"/>
</dbReference>
<organism evidence="2 3">
    <name type="scientific">Perilla frutescens var. hirtella</name>
    <name type="common">Perilla citriodora</name>
    <name type="synonym">Perilla setoyensis</name>
    <dbReference type="NCBI Taxonomy" id="608512"/>
    <lineage>
        <taxon>Eukaryota</taxon>
        <taxon>Viridiplantae</taxon>
        <taxon>Streptophyta</taxon>
        <taxon>Embryophyta</taxon>
        <taxon>Tracheophyta</taxon>
        <taxon>Spermatophyta</taxon>
        <taxon>Magnoliopsida</taxon>
        <taxon>eudicotyledons</taxon>
        <taxon>Gunneridae</taxon>
        <taxon>Pentapetalae</taxon>
        <taxon>asterids</taxon>
        <taxon>lamiids</taxon>
        <taxon>Lamiales</taxon>
        <taxon>Lamiaceae</taxon>
        <taxon>Nepetoideae</taxon>
        <taxon>Elsholtzieae</taxon>
        <taxon>Perilla</taxon>
    </lineage>
</organism>
<accession>A0AAD4NZL1</accession>